<feature type="transmembrane region" description="Helical" evidence="1">
    <location>
        <begin position="63"/>
        <end position="81"/>
    </location>
</feature>
<accession>A0A1I4QR44</accession>
<name>A0A1I4QR44_9RHOB</name>
<gene>
    <name evidence="3" type="ORF">SAMN04488042_10793</name>
</gene>
<dbReference type="SMART" id="SM00044">
    <property type="entry name" value="CYCc"/>
    <property type="match status" value="1"/>
</dbReference>
<dbReference type="GO" id="GO:0006171">
    <property type="term" value="P:cAMP biosynthetic process"/>
    <property type="evidence" value="ECO:0007669"/>
    <property type="project" value="TreeGrafter"/>
</dbReference>
<dbReference type="RefSeq" id="WP_093094805.1">
    <property type="nucleotide sequence ID" value="NZ_FOTQ01000007.1"/>
</dbReference>
<dbReference type="InterPro" id="IPR001054">
    <property type="entry name" value="A/G_cyclase"/>
</dbReference>
<feature type="transmembrane region" description="Helical" evidence="1">
    <location>
        <begin position="172"/>
        <end position="196"/>
    </location>
</feature>
<keyword evidence="1" id="KW-0812">Transmembrane</keyword>
<keyword evidence="1" id="KW-0472">Membrane</keyword>
<dbReference type="Pfam" id="PF00211">
    <property type="entry name" value="Guanylate_cyc"/>
    <property type="match status" value="1"/>
</dbReference>
<dbReference type="SUPFAM" id="SSF55073">
    <property type="entry name" value="Nucleotide cyclase"/>
    <property type="match status" value="1"/>
</dbReference>
<dbReference type="InterPro" id="IPR050697">
    <property type="entry name" value="Adenylyl/Guanylyl_Cyclase_3/4"/>
</dbReference>
<dbReference type="STRING" id="254406.SAMN04488042_10793"/>
<dbReference type="Proteomes" id="UP000199144">
    <property type="component" value="Unassembled WGS sequence"/>
</dbReference>
<proteinExistence type="predicted"/>
<dbReference type="PROSITE" id="PS50125">
    <property type="entry name" value="GUANYLATE_CYCLASE_2"/>
    <property type="match status" value="1"/>
</dbReference>
<dbReference type="GO" id="GO:0035556">
    <property type="term" value="P:intracellular signal transduction"/>
    <property type="evidence" value="ECO:0007669"/>
    <property type="project" value="InterPro"/>
</dbReference>
<evidence type="ECO:0000313" key="3">
    <source>
        <dbReference type="EMBL" id="SFM42501.1"/>
    </source>
</evidence>
<dbReference type="GO" id="GO:0004016">
    <property type="term" value="F:adenylate cyclase activity"/>
    <property type="evidence" value="ECO:0007669"/>
    <property type="project" value="UniProtKB-ARBA"/>
</dbReference>
<feature type="transmembrane region" description="Helical" evidence="1">
    <location>
        <begin position="88"/>
        <end position="110"/>
    </location>
</feature>
<organism evidence="3 4">
    <name type="scientific">Shimia aestuarii</name>
    <dbReference type="NCBI Taxonomy" id="254406"/>
    <lineage>
        <taxon>Bacteria</taxon>
        <taxon>Pseudomonadati</taxon>
        <taxon>Pseudomonadota</taxon>
        <taxon>Alphaproteobacteria</taxon>
        <taxon>Rhodobacterales</taxon>
        <taxon>Roseobacteraceae</taxon>
    </lineage>
</organism>
<dbReference type="Gene3D" id="3.30.70.1230">
    <property type="entry name" value="Nucleotide cyclase"/>
    <property type="match status" value="1"/>
</dbReference>
<sequence>MEKALALADISQKVRGYFSVRPDGLSDQEMRMHVMGRVGYPSAFLVHLGFVFIFYALGHMPMFLFNLASVVIWGWAVWIVCVQNRFSVVAYILAVLIEIPLHGVVATLYFGVEPAFFFYIVNSVLMAVIMPFAPRPARVAIAALFVVALALSGAWTLQNGPLTPMGPRFDTLFFAFNSVCLPFLMATMIGLFEWAATTAEKGLMESRFRVEMANQSLENVSRQLAKYISPQLYQAILRGDQEVRVESKRKKLTVFFSDIVGFTETTDQMQSEELTDLLNEYLTEMSRIAQEHGANLYKFIGDAIVLYFGDPDTLGVKQDALQAVRMAIAMQRRMYELRQRWLDQGLERPFEMRIGINTGYCTVGNFGSEDRMDYTIIGGEVNLAARLESAAETGGILLAHETWSLVRDTVLAEPVGEISVKGFAKPVRTYRVAGLYDGLAEKGQIIHHSDDAISLTINRALLKDGRRQEIVALLRSALKDLGAGKG</sequence>
<evidence type="ECO:0000256" key="1">
    <source>
        <dbReference type="SAM" id="Phobius"/>
    </source>
</evidence>
<protein>
    <submittedName>
        <fullName evidence="3">Adenylate cyclase, class 3</fullName>
    </submittedName>
</protein>
<feature type="domain" description="Guanylate cyclase" evidence="2">
    <location>
        <begin position="253"/>
        <end position="388"/>
    </location>
</feature>
<keyword evidence="1" id="KW-1133">Transmembrane helix</keyword>
<dbReference type="PANTHER" id="PTHR43081:SF18">
    <property type="entry name" value="BLL7624 PROTEIN"/>
    <property type="match status" value="1"/>
</dbReference>
<reference evidence="3 4" key="1">
    <citation type="submission" date="2016-10" db="EMBL/GenBank/DDBJ databases">
        <authorList>
            <person name="de Groot N.N."/>
        </authorList>
    </citation>
    <scope>NUCLEOTIDE SEQUENCE [LARGE SCALE GENOMIC DNA]</scope>
    <source>
        <strain evidence="3 4">DSM 15283</strain>
    </source>
</reference>
<dbReference type="PANTHER" id="PTHR43081">
    <property type="entry name" value="ADENYLATE CYCLASE, TERMINAL-DIFFERENTIATION SPECIFIC-RELATED"/>
    <property type="match status" value="1"/>
</dbReference>
<feature type="transmembrane region" description="Helical" evidence="1">
    <location>
        <begin position="38"/>
        <end position="57"/>
    </location>
</feature>
<feature type="transmembrane region" description="Helical" evidence="1">
    <location>
        <begin position="140"/>
        <end position="157"/>
    </location>
</feature>
<dbReference type="AlphaFoldDB" id="A0A1I4QR44"/>
<dbReference type="EMBL" id="FOTQ01000007">
    <property type="protein sequence ID" value="SFM42501.1"/>
    <property type="molecule type" value="Genomic_DNA"/>
</dbReference>
<keyword evidence="4" id="KW-1185">Reference proteome</keyword>
<dbReference type="OrthoDB" id="9789782at2"/>
<dbReference type="CDD" id="cd07302">
    <property type="entry name" value="CHD"/>
    <property type="match status" value="1"/>
</dbReference>
<evidence type="ECO:0000259" key="2">
    <source>
        <dbReference type="PROSITE" id="PS50125"/>
    </source>
</evidence>
<evidence type="ECO:0000313" key="4">
    <source>
        <dbReference type="Proteomes" id="UP000199144"/>
    </source>
</evidence>
<dbReference type="InterPro" id="IPR029787">
    <property type="entry name" value="Nucleotide_cyclase"/>
</dbReference>
<feature type="transmembrane region" description="Helical" evidence="1">
    <location>
        <begin position="116"/>
        <end position="133"/>
    </location>
</feature>